<reference evidence="3" key="1">
    <citation type="journal article" date="2019" name="Int. J. Syst. Evol. Microbiol.">
        <title>The Global Catalogue of Microorganisms (GCM) 10K type strain sequencing project: providing services to taxonomists for standard genome sequencing and annotation.</title>
        <authorList>
            <consortium name="The Broad Institute Genomics Platform"/>
            <consortium name="The Broad Institute Genome Sequencing Center for Infectious Disease"/>
            <person name="Wu L."/>
            <person name="Ma J."/>
        </authorList>
    </citation>
    <scope>NUCLEOTIDE SEQUENCE [LARGE SCALE GENOMIC DNA]</scope>
    <source>
        <strain evidence="3">CCUG 56401</strain>
    </source>
</reference>
<protein>
    <submittedName>
        <fullName evidence="2">Uncharacterized protein</fullName>
    </submittedName>
</protein>
<gene>
    <name evidence="2" type="ORF">ACFQ16_09245</name>
</gene>
<dbReference type="EMBL" id="JBHTIW010000004">
    <property type="protein sequence ID" value="MFD0919928.1"/>
    <property type="molecule type" value="Genomic_DNA"/>
</dbReference>
<keyword evidence="3" id="KW-1185">Reference proteome</keyword>
<dbReference type="RefSeq" id="WP_345601918.1">
    <property type="nucleotide sequence ID" value="NZ_BAABLT010000052.1"/>
</dbReference>
<evidence type="ECO:0000256" key="1">
    <source>
        <dbReference type="SAM" id="SignalP"/>
    </source>
</evidence>
<dbReference type="Proteomes" id="UP001597018">
    <property type="component" value="Unassembled WGS sequence"/>
</dbReference>
<sequence length="86" mass="8976">MRFLGTIASAAPAAVLALLSATATPASADPVVDVDGGDVARDLARDLGRDVARDLARDLGRDLGRDHDLLREVARRAAERVSAVDV</sequence>
<feature type="chain" id="PRO_5045339408" evidence="1">
    <location>
        <begin position="29"/>
        <end position="86"/>
    </location>
</feature>
<accession>A0ABW3FQ28</accession>
<proteinExistence type="predicted"/>
<name>A0ABW3FQ28_9PSEU</name>
<evidence type="ECO:0000313" key="3">
    <source>
        <dbReference type="Proteomes" id="UP001597018"/>
    </source>
</evidence>
<feature type="signal peptide" evidence="1">
    <location>
        <begin position="1"/>
        <end position="28"/>
    </location>
</feature>
<comment type="caution">
    <text evidence="2">The sequence shown here is derived from an EMBL/GenBank/DDBJ whole genome shotgun (WGS) entry which is preliminary data.</text>
</comment>
<evidence type="ECO:0000313" key="2">
    <source>
        <dbReference type="EMBL" id="MFD0919928.1"/>
    </source>
</evidence>
<organism evidence="2 3">
    <name type="scientific">Saccharopolyspora rosea</name>
    <dbReference type="NCBI Taxonomy" id="524884"/>
    <lineage>
        <taxon>Bacteria</taxon>
        <taxon>Bacillati</taxon>
        <taxon>Actinomycetota</taxon>
        <taxon>Actinomycetes</taxon>
        <taxon>Pseudonocardiales</taxon>
        <taxon>Pseudonocardiaceae</taxon>
        <taxon>Saccharopolyspora</taxon>
    </lineage>
</organism>
<keyword evidence="1" id="KW-0732">Signal</keyword>